<dbReference type="Pfam" id="PF01272">
    <property type="entry name" value="GreA_GreB"/>
    <property type="match status" value="1"/>
</dbReference>
<comment type="function">
    <text evidence="6 8 9">Necessary for efficient RNA polymerase transcription elongation past template-encoded arresting sites. The arresting sites in DNA have the property of trapping a certain fraction of elongating RNA polymerases that pass through, resulting in locked ternary complexes. Cleavage of the nascent transcript by cleavage factors such as GreA or GreB allows the resumption of elongation from the new 3'terminus. GreA releases sequences of 2 to 3 nucleotides.</text>
</comment>
<comment type="caution">
    <text evidence="12">The sequence shown here is derived from an EMBL/GenBank/DDBJ whole genome shotgun (WGS) entry which is preliminary data.</text>
</comment>
<dbReference type="EMBL" id="BMOE01000009">
    <property type="protein sequence ID" value="GGJ80939.1"/>
    <property type="molecule type" value="Genomic_DNA"/>
</dbReference>
<dbReference type="FunFam" id="1.10.287.180:FF:000001">
    <property type="entry name" value="Transcription elongation factor GreA"/>
    <property type="match status" value="1"/>
</dbReference>
<gene>
    <name evidence="8 12" type="primary">greA</name>
    <name evidence="12" type="ORF">GCM10008939_26110</name>
</gene>
<dbReference type="Pfam" id="PF03449">
    <property type="entry name" value="GreA_GreB_N"/>
    <property type="match status" value="1"/>
</dbReference>
<proteinExistence type="inferred from homology"/>
<dbReference type="GO" id="GO:0006354">
    <property type="term" value="P:DNA-templated transcription elongation"/>
    <property type="evidence" value="ECO:0007669"/>
    <property type="project" value="TreeGrafter"/>
</dbReference>
<dbReference type="Gene3D" id="3.10.50.30">
    <property type="entry name" value="Transcription elongation factor, GreA/GreB, C-terminal domain"/>
    <property type="match status" value="1"/>
</dbReference>
<keyword evidence="5 8" id="KW-0804">Transcription</keyword>
<dbReference type="SUPFAM" id="SSF54534">
    <property type="entry name" value="FKBP-like"/>
    <property type="match status" value="1"/>
</dbReference>
<evidence type="ECO:0000256" key="9">
    <source>
        <dbReference type="RuleBase" id="RU000556"/>
    </source>
</evidence>
<evidence type="ECO:0000256" key="8">
    <source>
        <dbReference type="HAMAP-Rule" id="MF_00105"/>
    </source>
</evidence>
<evidence type="ECO:0000256" key="4">
    <source>
        <dbReference type="ARBA" id="ARBA00023125"/>
    </source>
</evidence>
<evidence type="ECO:0000256" key="6">
    <source>
        <dbReference type="ARBA" id="ARBA00024916"/>
    </source>
</evidence>
<evidence type="ECO:0000256" key="2">
    <source>
        <dbReference type="ARBA" id="ARBA00013729"/>
    </source>
</evidence>
<accession>A0A917PJF5</accession>
<dbReference type="AlphaFoldDB" id="A0A917PJF5"/>
<feature type="domain" description="Transcription elongation factor GreA/GreB C-terminal" evidence="10">
    <location>
        <begin position="104"/>
        <end position="177"/>
    </location>
</feature>
<dbReference type="InterPro" id="IPR028624">
    <property type="entry name" value="Tscrpt_elong_fac_GreA/B"/>
</dbReference>
<dbReference type="InterPro" id="IPR036805">
    <property type="entry name" value="Tscrpt_elong_fac_GreA/B_N_sf"/>
</dbReference>
<dbReference type="PIRSF" id="PIRSF006092">
    <property type="entry name" value="GreA_GreB"/>
    <property type="match status" value="1"/>
</dbReference>
<feature type="domain" description="Transcription elongation factor GreA/GreB N-terminal" evidence="11">
    <location>
        <begin position="29"/>
        <end position="97"/>
    </location>
</feature>
<keyword evidence="13" id="KW-1185">Reference proteome</keyword>
<dbReference type="NCBIfam" id="NF001263">
    <property type="entry name" value="PRK00226.1-4"/>
    <property type="match status" value="1"/>
</dbReference>
<dbReference type="PANTHER" id="PTHR30437">
    <property type="entry name" value="TRANSCRIPTION ELONGATION FACTOR GREA"/>
    <property type="match status" value="1"/>
</dbReference>
<dbReference type="InterPro" id="IPR001437">
    <property type="entry name" value="Tscrpt_elong_fac_GreA/B_C"/>
</dbReference>
<dbReference type="InterPro" id="IPR023459">
    <property type="entry name" value="Tscrpt_elong_fac_GreA/B_fam"/>
</dbReference>
<organism evidence="12 13">
    <name type="scientific">Deinococcus aquiradiocola</name>
    <dbReference type="NCBI Taxonomy" id="393059"/>
    <lineage>
        <taxon>Bacteria</taxon>
        <taxon>Thermotogati</taxon>
        <taxon>Deinococcota</taxon>
        <taxon>Deinococci</taxon>
        <taxon>Deinococcales</taxon>
        <taxon>Deinococcaceae</taxon>
        <taxon>Deinococcus</taxon>
    </lineage>
</organism>
<dbReference type="InterPro" id="IPR036953">
    <property type="entry name" value="GreA/GreB_C_sf"/>
</dbReference>
<evidence type="ECO:0000256" key="3">
    <source>
        <dbReference type="ARBA" id="ARBA00023015"/>
    </source>
</evidence>
<evidence type="ECO:0000259" key="11">
    <source>
        <dbReference type="Pfam" id="PF03449"/>
    </source>
</evidence>
<dbReference type="Gene3D" id="1.10.287.180">
    <property type="entry name" value="Transcription elongation factor, GreA/GreB, N-terminal domain"/>
    <property type="match status" value="1"/>
</dbReference>
<reference evidence="12" key="2">
    <citation type="submission" date="2020-09" db="EMBL/GenBank/DDBJ databases">
        <authorList>
            <person name="Sun Q."/>
            <person name="Ohkuma M."/>
        </authorList>
    </citation>
    <scope>NUCLEOTIDE SEQUENCE</scope>
    <source>
        <strain evidence="12">JCM 14371</strain>
    </source>
</reference>
<evidence type="ECO:0000259" key="10">
    <source>
        <dbReference type="Pfam" id="PF01272"/>
    </source>
</evidence>
<dbReference type="InterPro" id="IPR006359">
    <property type="entry name" value="Tscrpt_elong_fac_GreA"/>
</dbReference>
<dbReference type="GO" id="GO:0070063">
    <property type="term" value="F:RNA polymerase binding"/>
    <property type="evidence" value="ECO:0007669"/>
    <property type="project" value="InterPro"/>
</dbReference>
<evidence type="ECO:0000313" key="13">
    <source>
        <dbReference type="Proteomes" id="UP000635726"/>
    </source>
</evidence>
<dbReference type="SUPFAM" id="SSF46557">
    <property type="entry name" value="GreA transcript cleavage protein, N-terminal domain"/>
    <property type="match status" value="1"/>
</dbReference>
<dbReference type="FunFam" id="3.10.50.30:FF:000001">
    <property type="entry name" value="Transcription elongation factor GreA"/>
    <property type="match status" value="1"/>
</dbReference>
<sequence>MAHAFRARGALAAAPRERLYWSAMAEKMKMTRKGYDQLKKTIEHLKTTRREQISADMGVAIADGDLRESAAYDQARMDQSENEARILELEDQLENALIIEEGAQDGVTLGAHVVLQDGTGREHRFEIVGTYEVDILKGKISDQSPIGQALAGSRVGDTVSVQMPRGTQEFKVLSVSYE</sequence>
<dbReference type="GO" id="GO:0003746">
    <property type="term" value="F:translation elongation factor activity"/>
    <property type="evidence" value="ECO:0007669"/>
    <property type="project" value="UniProtKB-KW"/>
</dbReference>
<evidence type="ECO:0000256" key="1">
    <source>
        <dbReference type="ARBA" id="ARBA00008213"/>
    </source>
</evidence>
<protein>
    <recommendedName>
        <fullName evidence="2 8">Transcription elongation factor GreA</fullName>
    </recommendedName>
    <alternativeName>
        <fullName evidence="7 8">Transcript cleavage factor GreA</fullName>
    </alternativeName>
</protein>
<keyword evidence="12" id="KW-0648">Protein biosynthesis</keyword>
<dbReference type="Proteomes" id="UP000635726">
    <property type="component" value="Unassembled WGS sequence"/>
</dbReference>
<reference evidence="12" key="1">
    <citation type="journal article" date="2014" name="Int. J. Syst. Evol. Microbiol.">
        <title>Complete genome sequence of Corynebacterium casei LMG S-19264T (=DSM 44701T), isolated from a smear-ripened cheese.</title>
        <authorList>
            <consortium name="US DOE Joint Genome Institute (JGI-PGF)"/>
            <person name="Walter F."/>
            <person name="Albersmeier A."/>
            <person name="Kalinowski J."/>
            <person name="Ruckert C."/>
        </authorList>
    </citation>
    <scope>NUCLEOTIDE SEQUENCE</scope>
    <source>
        <strain evidence="12">JCM 14371</strain>
    </source>
</reference>
<comment type="similarity">
    <text evidence="1 8 9">Belongs to the GreA/GreB family.</text>
</comment>
<evidence type="ECO:0000313" key="12">
    <source>
        <dbReference type="EMBL" id="GGJ80939.1"/>
    </source>
</evidence>
<keyword evidence="3 8" id="KW-0805">Transcription regulation</keyword>
<name>A0A917PJF5_9DEIO</name>
<dbReference type="PANTHER" id="PTHR30437:SF4">
    <property type="entry name" value="TRANSCRIPTION ELONGATION FACTOR GREA"/>
    <property type="match status" value="1"/>
</dbReference>
<dbReference type="GO" id="GO:0003677">
    <property type="term" value="F:DNA binding"/>
    <property type="evidence" value="ECO:0007669"/>
    <property type="project" value="UniProtKB-UniRule"/>
</dbReference>
<dbReference type="GO" id="GO:0032784">
    <property type="term" value="P:regulation of DNA-templated transcription elongation"/>
    <property type="evidence" value="ECO:0007669"/>
    <property type="project" value="UniProtKB-UniRule"/>
</dbReference>
<keyword evidence="12" id="KW-0251">Elongation factor</keyword>
<dbReference type="HAMAP" id="MF_00105">
    <property type="entry name" value="GreA_GreB"/>
    <property type="match status" value="1"/>
</dbReference>
<evidence type="ECO:0000256" key="5">
    <source>
        <dbReference type="ARBA" id="ARBA00023163"/>
    </source>
</evidence>
<dbReference type="InterPro" id="IPR022691">
    <property type="entry name" value="Tscrpt_elong_fac_GreA/B_N"/>
</dbReference>
<keyword evidence="4 8" id="KW-0238">DNA-binding</keyword>
<dbReference type="NCBIfam" id="TIGR01462">
    <property type="entry name" value="greA"/>
    <property type="match status" value="1"/>
</dbReference>
<evidence type="ECO:0000256" key="7">
    <source>
        <dbReference type="ARBA" id="ARBA00030776"/>
    </source>
</evidence>